<dbReference type="FunFam" id="3.30.450.20:FF:000019">
    <property type="entry name" value="Aryl hydrocarbon receptor 1"/>
    <property type="match status" value="1"/>
</dbReference>
<accession>A0A6H1Z3G8</accession>
<evidence type="ECO:0000256" key="13">
    <source>
        <dbReference type="ARBA" id="ARBA00023242"/>
    </source>
</evidence>
<dbReference type="Pfam" id="PF00989">
    <property type="entry name" value="PAS"/>
    <property type="match status" value="1"/>
</dbReference>
<feature type="coiled-coil region" evidence="14">
    <location>
        <begin position="520"/>
        <end position="547"/>
    </location>
</feature>
<comment type="subcellular location">
    <subcellularLocation>
        <location evidence="2">Cytoplasm</location>
    </subcellularLocation>
    <subcellularLocation>
        <location evidence="1">Nucleus</location>
    </subcellularLocation>
</comment>
<keyword evidence="8" id="KW-0805">Transcription regulation</keyword>
<evidence type="ECO:0000256" key="1">
    <source>
        <dbReference type="ARBA" id="ARBA00004123"/>
    </source>
</evidence>
<dbReference type="PROSITE" id="PS50888">
    <property type="entry name" value="BHLH"/>
    <property type="match status" value="1"/>
</dbReference>
<dbReference type="Gene3D" id="4.10.280.10">
    <property type="entry name" value="Helix-loop-helix DNA-binding domain"/>
    <property type="match status" value="1"/>
</dbReference>
<keyword evidence="7" id="KW-0013">ADP-ribosylation</keyword>
<dbReference type="GO" id="GO:0046983">
    <property type="term" value="F:protein dimerization activity"/>
    <property type="evidence" value="ECO:0007669"/>
    <property type="project" value="InterPro"/>
</dbReference>
<dbReference type="GO" id="GO:0005667">
    <property type="term" value="C:transcription regulator complex"/>
    <property type="evidence" value="ECO:0007669"/>
    <property type="project" value="InterPro"/>
</dbReference>
<keyword evidence="18" id="KW-0675">Receptor</keyword>
<feature type="domain" description="BHLH" evidence="17">
    <location>
        <begin position="26"/>
        <end position="79"/>
    </location>
</feature>
<dbReference type="AlphaFoldDB" id="A0A6H1Z3G8"/>
<dbReference type="InterPro" id="IPR011598">
    <property type="entry name" value="bHLH_dom"/>
</dbReference>
<keyword evidence="13" id="KW-0539">Nucleus</keyword>
<keyword evidence="5" id="KW-0678">Repressor</keyword>
<dbReference type="Pfam" id="PF14598">
    <property type="entry name" value="PAS_11"/>
    <property type="match status" value="1"/>
</dbReference>
<dbReference type="PANTHER" id="PTHR10649">
    <property type="entry name" value="ARYL HYDROCARBON RECEPTOR"/>
    <property type="match status" value="1"/>
</dbReference>
<dbReference type="SMART" id="SM00091">
    <property type="entry name" value="PAS"/>
    <property type="match status" value="2"/>
</dbReference>
<dbReference type="PRINTS" id="PR00785">
    <property type="entry name" value="NCTRNSLOCATR"/>
</dbReference>
<dbReference type="InterPro" id="IPR036638">
    <property type="entry name" value="HLH_DNA-bd_sf"/>
</dbReference>
<keyword evidence="4" id="KW-0963">Cytoplasm</keyword>
<dbReference type="InterPro" id="IPR039091">
    <property type="entry name" value="AHR/AHRR"/>
</dbReference>
<protein>
    <recommendedName>
        <fullName evidence="3">Aryl hydrocarbon receptor</fullName>
    </recommendedName>
</protein>
<sequence length="1127" mass="122695">MLGNAGTYAMKKRKKPVQKPKKLPGVDGVIKSNPSKRHRDRLNGELDRLTDLLPFSEDIRTRLDKLSVLRLSVGYLRVKGFFKATMKKHNGPNGQGRNGVDVAALSEGDLLLQALNGFVIVVTAEGLVFYSSSTIQDYLGFHQSDVVHQSVYELIHTDDRGMFREQLHFALNPKLYATEQGGDVSALQCSSDQVKYDPERLPPENSSFLERSFVCRFRCLLDNSSGFLALKFQGRLKYLHGQSMMGEDGSRVQSQLALFSIAVPVQTPSILEIRTKTLIFQTKHQLDFTPIGIDNRGKVVLGYSELELCMRGSGYQFIHAADMMYCADNHIRMIKTGESGLSVFRLLSKSSGWVWVQANAKLVYKGGRPDFIIARQRALVNAEGEEHLRQRRLQLPFSFTTGEAMLYEVGPSLDVTQIETSQSFTSGQQEEVGGLLGCFLNQDKNVYVQDSEAQLPVDQVFMESRALVNVPSDPWQALRLQGDDGGNMIKEEGVTSVSAMMNALEDFVENGELVSALEGLDVDAGELMEWENTLKKLSQEENGENADQTKYELESLLSNDIFAYVDNVLFKEIAEANLNTSQSSCFSPVNNNQSDLFGQRAHYSGSGDTCDMMMFQSPAVGANAVSHAKGLSPAVAPQPMHNRPASVAAKGLPPQTPALFNSTQKLSHYGPAIPEAVPRLSATPQLLTDFFNPSVNLPGLNLPKLPLASNDLRTFDPCGQASISHYQGLAGNAMSNQMLSNQTPSKQTLSNQTLANQMLSNQTLSNQTLSNQTLSNQTLANQMLSNQTLSNQMLSNQMLSNQMLSNHTLPNQTLSTTTLSPQSLQPCPLTGGPAAPMGANGHFLQGSIQQPAVHMAPNVVAPAPSNLPHNDFSMPANPSENSALFTGNCMVQGGAPFQTHSNHRAPQWQPDLQRQHQPLAHASVAQNSHTLPAGSHSQAFESQRLAGLWAQNYNGMNQPPPHRGLAGPLRTNPSSCMLDKPLHPPPATHTLGHPHPHTNGNLASANGTGLVPAMQLCQRGNEAPALHQSPPKGYVQWGQGQGMPPMGTAATGQENAAFGATPRQLLPANISSGAPDDMAAMPHYLDGNKHTQMLSLPTEDNDLLAIPPLVDGNIYFSDQSQLNCCNF</sequence>
<feature type="region of interest" description="Disordered" evidence="15">
    <location>
        <begin position="955"/>
        <end position="980"/>
    </location>
</feature>
<name>A0A6H1Z3G8_GADMO</name>
<dbReference type="FunFam" id="3.30.450.20:FF:000035">
    <property type="entry name" value="Aryl hydrocarbon receptor"/>
    <property type="match status" value="1"/>
</dbReference>
<evidence type="ECO:0000256" key="9">
    <source>
        <dbReference type="ARBA" id="ARBA00023108"/>
    </source>
</evidence>
<dbReference type="GO" id="GO:0000976">
    <property type="term" value="F:transcription cis-regulatory region binding"/>
    <property type="evidence" value="ECO:0007669"/>
    <property type="project" value="TreeGrafter"/>
</dbReference>
<dbReference type="InterPro" id="IPR000014">
    <property type="entry name" value="PAS"/>
</dbReference>
<organism evidence="18">
    <name type="scientific">Gadus morhua</name>
    <name type="common">Atlantic cod</name>
    <dbReference type="NCBI Taxonomy" id="8049"/>
    <lineage>
        <taxon>Eukaryota</taxon>
        <taxon>Metazoa</taxon>
        <taxon>Chordata</taxon>
        <taxon>Craniata</taxon>
        <taxon>Vertebrata</taxon>
        <taxon>Euteleostomi</taxon>
        <taxon>Actinopterygii</taxon>
        <taxon>Neopterygii</taxon>
        <taxon>Teleostei</taxon>
        <taxon>Neoteleostei</taxon>
        <taxon>Acanthomorphata</taxon>
        <taxon>Zeiogadaria</taxon>
        <taxon>Gadariae</taxon>
        <taxon>Gadiformes</taxon>
        <taxon>Gadoidei</taxon>
        <taxon>Gadidae</taxon>
        <taxon>Gadus</taxon>
    </lineage>
</organism>
<dbReference type="FunFam" id="4.10.280.10:FF:000024">
    <property type="entry name" value="Aryl hydrocarbon receptor 2"/>
    <property type="match status" value="1"/>
</dbReference>
<evidence type="ECO:0000256" key="3">
    <source>
        <dbReference type="ARBA" id="ARBA00015909"/>
    </source>
</evidence>
<dbReference type="EMBL" id="MN329013">
    <property type="protein sequence ID" value="QJA41496.1"/>
    <property type="molecule type" value="mRNA"/>
</dbReference>
<feature type="region of interest" description="Disordered" evidence="15">
    <location>
        <begin position="808"/>
        <end position="842"/>
    </location>
</feature>
<evidence type="ECO:0000259" key="16">
    <source>
        <dbReference type="PROSITE" id="PS50112"/>
    </source>
</evidence>
<dbReference type="SUPFAM" id="SSF141571">
    <property type="entry name" value="Pentapeptide repeat-like"/>
    <property type="match status" value="1"/>
</dbReference>
<evidence type="ECO:0000256" key="8">
    <source>
        <dbReference type="ARBA" id="ARBA00023015"/>
    </source>
</evidence>
<dbReference type="SMART" id="SM00353">
    <property type="entry name" value="HLH"/>
    <property type="match status" value="1"/>
</dbReference>
<keyword evidence="6" id="KW-0677">Repeat</keyword>
<dbReference type="InterPro" id="IPR001067">
    <property type="entry name" value="Nuc_translocat"/>
</dbReference>
<keyword evidence="11" id="KW-0010">Activator</keyword>
<evidence type="ECO:0000256" key="5">
    <source>
        <dbReference type="ARBA" id="ARBA00022491"/>
    </source>
</evidence>
<dbReference type="GO" id="GO:0034751">
    <property type="term" value="C:aryl hydrocarbon receptor complex"/>
    <property type="evidence" value="ECO:0007669"/>
    <property type="project" value="TreeGrafter"/>
</dbReference>
<evidence type="ECO:0000256" key="12">
    <source>
        <dbReference type="ARBA" id="ARBA00023163"/>
    </source>
</evidence>
<feature type="region of interest" description="Disordered" evidence="15">
    <location>
        <begin position="1"/>
        <end position="40"/>
    </location>
</feature>
<evidence type="ECO:0000259" key="17">
    <source>
        <dbReference type="PROSITE" id="PS50888"/>
    </source>
</evidence>
<dbReference type="InterPro" id="IPR013767">
    <property type="entry name" value="PAS_fold"/>
</dbReference>
<dbReference type="GO" id="GO:0048511">
    <property type="term" value="P:rhythmic process"/>
    <property type="evidence" value="ECO:0007669"/>
    <property type="project" value="UniProtKB-KW"/>
</dbReference>
<dbReference type="PROSITE" id="PS50112">
    <property type="entry name" value="PAS"/>
    <property type="match status" value="1"/>
</dbReference>
<proteinExistence type="evidence at transcript level"/>
<gene>
    <name evidence="18" type="primary">ahr2a</name>
</gene>
<dbReference type="Gene3D" id="3.30.450.20">
    <property type="entry name" value="PAS domain"/>
    <property type="match status" value="2"/>
</dbReference>
<evidence type="ECO:0000256" key="7">
    <source>
        <dbReference type="ARBA" id="ARBA00022765"/>
    </source>
</evidence>
<dbReference type="InterPro" id="IPR035965">
    <property type="entry name" value="PAS-like_dom_sf"/>
</dbReference>
<dbReference type="GO" id="GO:0005634">
    <property type="term" value="C:nucleus"/>
    <property type="evidence" value="ECO:0007669"/>
    <property type="project" value="UniProtKB-SubCell"/>
</dbReference>
<keyword evidence="14" id="KW-0175">Coiled coil</keyword>
<keyword evidence="12" id="KW-0804">Transcription</keyword>
<dbReference type="CDD" id="cd00130">
    <property type="entry name" value="PAS"/>
    <property type="match status" value="2"/>
</dbReference>
<evidence type="ECO:0000256" key="10">
    <source>
        <dbReference type="ARBA" id="ARBA00023125"/>
    </source>
</evidence>
<dbReference type="GO" id="GO:0005737">
    <property type="term" value="C:cytoplasm"/>
    <property type="evidence" value="ECO:0007669"/>
    <property type="project" value="UniProtKB-SubCell"/>
</dbReference>
<reference evidence="18" key="1">
    <citation type="journal article" date="2020" name="Environ. Sci. Technol.">
        <title>Molecular and Functional Properties of the Atlantic Cod (Gadus morhua) Aryl Hydrocarbon Receptors Ahr1a and Ahr2a.</title>
        <authorList>
            <person name="Aranguren-Abadia L."/>
            <person name="Lille-Langoy R."/>
            <person name="Madsen A.K."/>
            <person name="Karchner S.I."/>
            <person name="Franks D.G."/>
            <person name="Yadetie F."/>
            <person name="Hahn M.E."/>
            <person name="Goksoyr A."/>
            <person name="Karlsen O.A."/>
        </authorList>
    </citation>
    <scope>NUCLEOTIDE SEQUENCE</scope>
</reference>
<evidence type="ECO:0000256" key="4">
    <source>
        <dbReference type="ARBA" id="ARBA00022490"/>
    </source>
</evidence>
<dbReference type="InterPro" id="IPR056192">
    <property type="entry name" value="bHLH_NPAS4"/>
</dbReference>
<dbReference type="Pfam" id="PF23183">
    <property type="entry name" value="bHLH_NPAS4"/>
    <property type="match status" value="1"/>
</dbReference>
<evidence type="ECO:0000256" key="6">
    <source>
        <dbReference type="ARBA" id="ARBA00022737"/>
    </source>
</evidence>
<dbReference type="GO" id="GO:0006805">
    <property type="term" value="P:xenobiotic metabolic process"/>
    <property type="evidence" value="ECO:0007669"/>
    <property type="project" value="InterPro"/>
</dbReference>
<dbReference type="GO" id="GO:1904613">
    <property type="term" value="P:cellular response to 2,3,7,8-tetrachlorodibenzodioxine"/>
    <property type="evidence" value="ECO:0007669"/>
    <property type="project" value="UniProtKB-ARBA"/>
</dbReference>
<dbReference type="SUPFAM" id="SSF47459">
    <property type="entry name" value="HLH, helix-loop-helix DNA-binding domain"/>
    <property type="match status" value="1"/>
</dbReference>
<evidence type="ECO:0000313" key="18">
    <source>
        <dbReference type="EMBL" id="QJA41496.1"/>
    </source>
</evidence>
<feature type="domain" description="PAS" evidence="16">
    <location>
        <begin position="111"/>
        <end position="174"/>
    </location>
</feature>
<feature type="compositionally biased region" description="Basic residues" evidence="15">
    <location>
        <begin position="10"/>
        <end position="22"/>
    </location>
</feature>
<evidence type="ECO:0000256" key="15">
    <source>
        <dbReference type="SAM" id="MobiDB-lite"/>
    </source>
</evidence>
<evidence type="ECO:0000256" key="14">
    <source>
        <dbReference type="SAM" id="Coils"/>
    </source>
</evidence>
<keyword evidence="9" id="KW-0090">Biological rhythms</keyword>
<dbReference type="CDD" id="cd19696">
    <property type="entry name" value="bHLH-PAS_AhR_like"/>
    <property type="match status" value="1"/>
</dbReference>
<dbReference type="SUPFAM" id="SSF55785">
    <property type="entry name" value="PYP-like sensor domain (PAS domain)"/>
    <property type="match status" value="2"/>
</dbReference>
<dbReference type="GO" id="GO:0004879">
    <property type="term" value="F:nuclear receptor activity"/>
    <property type="evidence" value="ECO:0007669"/>
    <property type="project" value="TreeGrafter"/>
</dbReference>
<evidence type="ECO:0000256" key="2">
    <source>
        <dbReference type="ARBA" id="ARBA00004496"/>
    </source>
</evidence>
<dbReference type="PANTHER" id="PTHR10649:SF17">
    <property type="entry name" value="ARYL HYDROCARBON RECEPTOR 2"/>
    <property type="match status" value="1"/>
</dbReference>
<evidence type="ECO:0000256" key="11">
    <source>
        <dbReference type="ARBA" id="ARBA00023159"/>
    </source>
</evidence>
<feature type="compositionally biased region" description="Low complexity" evidence="15">
    <location>
        <begin position="808"/>
        <end position="826"/>
    </location>
</feature>
<keyword evidence="10" id="KW-0238">DNA-binding</keyword>